<feature type="compositionally biased region" description="Acidic residues" evidence="5">
    <location>
        <begin position="329"/>
        <end position="338"/>
    </location>
</feature>
<feature type="domain" description="Plant bHLH transcription factor ACT-like" evidence="7">
    <location>
        <begin position="407"/>
        <end position="479"/>
    </location>
</feature>
<dbReference type="EMBL" id="KI394904">
    <property type="protein sequence ID" value="ERN00463.1"/>
    <property type="molecule type" value="Genomic_DNA"/>
</dbReference>
<feature type="compositionally biased region" description="Polar residues" evidence="5">
    <location>
        <begin position="293"/>
        <end position="302"/>
    </location>
</feature>
<dbReference type="InterPro" id="IPR025610">
    <property type="entry name" value="MYC/MYB_N"/>
</dbReference>
<protein>
    <submittedName>
        <fullName evidence="8">Uncharacterized protein</fullName>
    </submittedName>
</protein>
<evidence type="ECO:0000256" key="1">
    <source>
        <dbReference type="ARBA" id="ARBA00004123"/>
    </source>
</evidence>
<dbReference type="HOGENOM" id="CLU_037477_0_0_1"/>
<evidence type="ECO:0000256" key="3">
    <source>
        <dbReference type="ARBA" id="ARBA00023163"/>
    </source>
</evidence>
<dbReference type="SUPFAM" id="SSF47459">
    <property type="entry name" value="HLH, helix-loop-helix DNA-binding domain"/>
    <property type="match status" value="1"/>
</dbReference>
<sequence>MNSGYFQERLRALLATKRWDYCVSIEWVGCCCGGATENGHSENGLVGSFASKFYCRDTVLPHPPTQSCHLLLASPTSIPLDSAAVGVYAQVLLSGQARWINNNTQPTHLTDCSEVGANTNNNNTRAFIPVSGGGLVELFACDNVSEDREVIEFVMEEQWPANWPLEHPLHQESWQQQRQEAMMISSSSSSAIKEIPFHFSSENLARNHQSFEPQSPTDLQEDYERRYYHRHHQMLGSRQKDFHHHPPWTGVPSPLDWGSYGQQQLRNNNVLFDGSADSTLSDDMMKPPISFPNLKSTSSSSQMDRASILGDAIEYVKELQMLVKALQEELDETTEEEQQQQQQGNEGDGVAPSATTPSSDSNNHGGLNVMEERVEESSSTTHHLLHIPNINNDSSDDKAQQQQMEVQVEVNQVSAHEFNLKIFCKKSSGGFARLMEAMDALGLEVIHVSITTYMSLVLNVFKVEDNEAIQAEHVRDSLLELTYNPNGWPSPVHKL</sequence>
<gene>
    <name evidence="8" type="ORF">AMTR_s00100p00149660</name>
</gene>
<keyword evidence="4" id="KW-0539">Nucleus</keyword>
<dbReference type="eggNOG" id="ENOG502QQUB">
    <property type="taxonomic scope" value="Eukaryota"/>
</dbReference>
<keyword evidence="3" id="KW-0804">Transcription</keyword>
<dbReference type="AlphaFoldDB" id="W1NXT5"/>
<dbReference type="Gene3D" id="4.10.280.10">
    <property type="entry name" value="Helix-loop-helix DNA-binding domain"/>
    <property type="match status" value="1"/>
</dbReference>
<accession>W1NXT5</accession>
<evidence type="ECO:0000259" key="6">
    <source>
        <dbReference type="Pfam" id="PF14215"/>
    </source>
</evidence>
<name>W1NXT5_AMBTC</name>
<feature type="domain" description="Transcription factor MYC/MYB N-terminal" evidence="6">
    <location>
        <begin position="7"/>
        <end position="155"/>
    </location>
</feature>
<dbReference type="InterPro" id="IPR054502">
    <property type="entry name" value="bHLH-TF_ACT-like_plant"/>
</dbReference>
<dbReference type="InterPro" id="IPR051358">
    <property type="entry name" value="TF_AMS/ICE1/BHLH6-like"/>
</dbReference>
<dbReference type="Pfam" id="PF14215">
    <property type="entry name" value="bHLH-MYC_N"/>
    <property type="match status" value="1"/>
</dbReference>
<dbReference type="Gramene" id="ERN00463">
    <property type="protein sequence ID" value="ERN00463"/>
    <property type="gene ID" value="AMTR_s00100p00149660"/>
</dbReference>
<keyword evidence="2" id="KW-0805">Transcription regulation</keyword>
<evidence type="ECO:0000313" key="8">
    <source>
        <dbReference type="EMBL" id="ERN00463.1"/>
    </source>
</evidence>
<dbReference type="GO" id="GO:0043565">
    <property type="term" value="F:sequence-specific DNA binding"/>
    <property type="evidence" value="ECO:0000318"/>
    <property type="project" value="GO_Central"/>
</dbReference>
<feature type="compositionally biased region" description="Polar residues" evidence="5">
    <location>
        <begin position="353"/>
        <end position="365"/>
    </location>
</feature>
<dbReference type="Pfam" id="PF22754">
    <property type="entry name" value="bHLH-TF_ACT-like_plant"/>
    <property type="match status" value="1"/>
</dbReference>
<dbReference type="Proteomes" id="UP000017836">
    <property type="component" value="Unassembled WGS sequence"/>
</dbReference>
<evidence type="ECO:0000256" key="2">
    <source>
        <dbReference type="ARBA" id="ARBA00023015"/>
    </source>
</evidence>
<feature type="region of interest" description="Disordered" evidence="5">
    <location>
        <begin position="329"/>
        <end position="366"/>
    </location>
</feature>
<dbReference type="PANTHER" id="PTHR31945:SF11">
    <property type="entry name" value="TRANSCRIPTION FACTOR ABORTED MICROSPORES"/>
    <property type="match status" value="1"/>
</dbReference>
<evidence type="ECO:0000256" key="4">
    <source>
        <dbReference type="ARBA" id="ARBA00023242"/>
    </source>
</evidence>
<dbReference type="GO" id="GO:0046983">
    <property type="term" value="F:protein dimerization activity"/>
    <property type="evidence" value="ECO:0007669"/>
    <property type="project" value="InterPro"/>
</dbReference>
<reference evidence="9" key="1">
    <citation type="journal article" date="2013" name="Science">
        <title>The Amborella genome and the evolution of flowering plants.</title>
        <authorList>
            <consortium name="Amborella Genome Project"/>
        </authorList>
    </citation>
    <scope>NUCLEOTIDE SEQUENCE [LARGE SCALE GENOMIC DNA]</scope>
</reference>
<evidence type="ECO:0000256" key="5">
    <source>
        <dbReference type="SAM" id="MobiDB-lite"/>
    </source>
</evidence>
<dbReference type="OMA" id="HPRTKAC"/>
<dbReference type="InterPro" id="IPR036638">
    <property type="entry name" value="HLH_DNA-bd_sf"/>
</dbReference>
<proteinExistence type="predicted"/>
<organism evidence="8 9">
    <name type="scientific">Amborella trichopoda</name>
    <dbReference type="NCBI Taxonomy" id="13333"/>
    <lineage>
        <taxon>Eukaryota</taxon>
        <taxon>Viridiplantae</taxon>
        <taxon>Streptophyta</taxon>
        <taxon>Embryophyta</taxon>
        <taxon>Tracheophyta</taxon>
        <taxon>Spermatophyta</taxon>
        <taxon>Magnoliopsida</taxon>
        <taxon>Amborellales</taxon>
        <taxon>Amborellaceae</taxon>
        <taxon>Amborella</taxon>
    </lineage>
</organism>
<dbReference type="PANTHER" id="PTHR31945">
    <property type="entry name" value="TRANSCRIPTION FACTOR SCREAM2-RELATED"/>
    <property type="match status" value="1"/>
</dbReference>
<feature type="region of interest" description="Disordered" evidence="5">
    <location>
        <begin position="278"/>
        <end position="302"/>
    </location>
</feature>
<dbReference type="GO" id="GO:0006355">
    <property type="term" value="P:regulation of DNA-templated transcription"/>
    <property type="evidence" value="ECO:0000318"/>
    <property type="project" value="GO_Central"/>
</dbReference>
<evidence type="ECO:0000259" key="7">
    <source>
        <dbReference type="Pfam" id="PF22754"/>
    </source>
</evidence>
<dbReference type="GO" id="GO:0005634">
    <property type="term" value="C:nucleus"/>
    <property type="evidence" value="ECO:0000318"/>
    <property type="project" value="GO_Central"/>
</dbReference>
<keyword evidence="9" id="KW-1185">Reference proteome</keyword>
<comment type="subcellular location">
    <subcellularLocation>
        <location evidence="1">Nucleus</location>
    </subcellularLocation>
</comment>
<dbReference type="GO" id="GO:0003700">
    <property type="term" value="F:DNA-binding transcription factor activity"/>
    <property type="evidence" value="ECO:0000318"/>
    <property type="project" value="GO_Central"/>
</dbReference>
<evidence type="ECO:0000313" key="9">
    <source>
        <dbReference type="Proteomes" id="UP000017836"/>
    </source>
</evidence>